<dbReference type="RefSeq" id="WP_146868228.1">
    <property type="nucleotide sequence ID" value="NZ_BKBC01000014.1"/>
</dbReference>
<accession>A0A512TL85</accession>
<feature type="transmembrane region" description="Helical" evidence="2">
    <location>
        <begin position="258"/>
        <end position="279"/>
    </location>
</feature>
<evidence type="ECO:0000256" key="2">
    <source>
        <dbReference type="SAM" id="Phobius"/>
    </source>
</evidence>
<dbReference type="AlphaFoldDB" id="A0A512TL85"/>
<dbReference type="EMBL" id="BKBC01000014">
    <property type="protein sequence ID" value="GEQ20923.1"/>
    <property type="molecule type" value="Genomic_DNA"/>
</dbReference>
<keyword evidence="2" id="KW-0472">Membrane</keyword>
<keyword evidence="2" id="KW-1133">Transmembrane helix</keyword>
<keyword evidence="1" id="KW-0175">Coiled coil</keyword>
<feature type="transmembrane region" description="Helical" evidence="2">
    <location>
        <begin position="227"/>
        <end position="252"/>
    </location>
</feature>
<protein>
    <submittedName>
        <fullName evidence="3">Uncharacterized protein</fullName>
    </submittedName>
</protein>
<reference evidence="3 4" key="1">
    <citation type="submission" date="2019-07" db="EMBL/GenBank/DDBJ databases">
        <title>Whole genome shotgun sequence of Clostridium butyricum NBRC 3858.</title>
        <authorList>
            <person name="Hosoyama A."/>
            <person name="Uohara A."/>
            <person name="Ohji S."/>
            <person name="Ichikawa N."/>
        </authorList>
    </citation>
    <scope>NUCLEOTIDE SEQUENCE [LARGE SCALE GENOMIC DNA]</scope>
    <source>
        <strain evidence="3 4">NBRC 3858</strain>
    </source>
</reference>
<evidence type="ECO:0000313" key="3">
    <source>
        <dbReference type="EMBL" id="GEQ20923.1"/>
    </source>
</evidence>
<dbReference type="Proteomes" id="UP000321089">
    <property type="component" value="Unassembled WGS sequence"/>
</dbReference>
<keyword evidence="2" id="KW-0812">Transmembrane</keyword>
<feature type="coiled-coil region" evidence="1">
    <location>
        <begin position="325"/>
        <end position="489"/>
    </location>
</feature>
<comment type="caution">
    <text evidence="3">The sequence shown here is derived from an EMBL/GenBank/DDBJ whole genome shotgun (WGS) entry which is preliminary data.</text>
</comment>
<name>A0A512TL85_CLOBU</name>
<sequence>MANIFNGIHKMDTEELQYLIATLETMTVANISSEMGQKAKKSLVKAVNFVGDFFNSKKINEPNVISIEQRLKDNKKKLEALSKNQLEEKIRYTLISKLKAIGENINEDYSDDTISVCVIDNAAKSYRKEINEDLTPAKKADGIFFRYNEKLLSQTKEKLKTETSEEKEKTDKAIQYEIDRMDYEQQEELKKALGINNLTGKEVRNMLTTAAGTSVGMIVVNASGFGAYMALTTIMHAIFTTTLGITLPFAAYTGATSALAFITGPAGWLALIGVEVFMLNRSKNKIIYQLLAQTVWISVRSYGRNFTPKDEELPSWLPKVEREKADEKSEAFIKLSKENDSLKNEYNILKENMRRNEKNIKNYLEKINTLNVQIQDAESKKEKENKEKLQLEQKCKEIENKYKYIQNELNIKDNEFKQLSEEEQQKYDNIRNEYENAKKELELKNRDIKELYTIIDDSESEIKLKKDEINNLKEKADKDNIHIVELNTQYEKSKNKFLMQLNKNTTDLESRWNIVFKRFIFDNNVIKSVVKNFQYNELGNIEAILMEMHMTDNPMALSMNRGKMNDGRAHIGFSTPSGFPCRIFYRVNKEKTNGKSIIISEITKHNDSRYGK</sequence>
<evidence type="ECO:0000256" key="1">
    <source>
        <dbReference type="SAM" id="Coils"/>
    </source>
</evidence>
<gene>
    <name evidence="3" type="ORF">CBU02nite_14290</name>
</gene>
<proteinExistence type="predicted"/>
<evidence type="ECO:0000313" key="4">
    <source>
        <dbReference type="Proteomes" id="UP000321089"/>
    </source>
</evidence>
<organism evidence="3 4">
    <name type="scientific">Clostridium butyricum</name>
    <dbReference type="NCBI Taxonomy" id="1492"/>
    <lineage>
        <taxon>Bacteria</taxon>
        <taxon>Bacillati</taxon>
        <taxon>Bacillota</taxon>
        <taxon>Clostridia</taxon>
        <taxon>Eubacteriales</taxon>
        <taxon>Clostridiaceae</taxon>
        <taxon>Clostridium</taxon>
    </lineage>
</organism>